<gene>
    <name evidence="2" type="ORF">SADO_06352</name>
</gene>
<organism evidence="2 3">
    <name type="scientific">Salinisphaera dokdonensis CL-ES53</name>
    <dbReference type="NCBI Taxonomy" id="1304272"/>
    <lineage>
        <taxon>Bacteria</taxon>
        <taxon>Pseudomonadati</taxon>
        <taxon>Pseudomonadota</taxon>
        <taxon>Gammaproteobacteria</taxon>
        <taxon>Salinisphaerales</taxon>
        <taxon>Salinisphaeraceae</taxon>
        <taxon>Salinisphaera</taxon>
    </lineage>
</organism>
<dbReference type="InterPro" id="IPR011010">
    <property type="entry name" value="DNA_brk_join_enz"/>
</dbReference>
<comment type="caution">
    <text evidence="2">The sequence shown here is derived from an EMBL/GenBank/DDBJ whole genome shotgun (WGS) entry which is preliminary data.</text>
</comment>
<name>A0ABV2B0F8_9GAMM</name>
<dbReference type="Proteomes" id="UP001460888">
    <property type="component" value="Unassembled WGS sequence"/>
</dbReference>
<accession>A0ABV2B0F8</accession>
<dbReference type="EMBL" id="APND01000002">
    <property type="protein sequence ID" value="MES1928853.1"/>
    <property type="molecule type" value="Genomic_DNA"/>
</dbReference>
<protein>
    <submittedName>
        <fullName evidence="2">Phage integrase family protein</fullName>
    </submittedName>
</protein>
<evidence type="ECO:0000313" key="2">
    <source>
        <dbReference type="EMBL" id="MES1928853.1"/>
    </source>
</evidence>
<proteinExistence type="predicted"/>
<dbReference type="SUPFAM" id="SSF56349">
    <property type="entry name" value="DNA breaking-rejoining enzymes"/>
    <property type="match status" value="1"/>
</dbReference>
<dbReference type="InterPro" id="IPR013762">
    <property type="entry name" value="Integrase-like_cat_sf"/>
</dbReference>
<dbReference type="Gene3D" id="1.10.443.10">
    <property type="entry name" value="Intergrase catalytic core"/>
    <property type="match status" value="1"/>
</dbReference>
<dbReference type="RefSeq" id="WP_353110237.1">
    <property type="nucleotide sequence ID" value="NZ_APND01000002.1"/>
</dbReference>
<evidence type="ECO:0000256" key="1">
    <source>
        <dbReference type="ARBA" id="ARBA00023172"/>
    </source>
</evidence>
<keyword evidence="3" id="KW-1185">Reference proteome</keyword>
<keyword evidence="1" id="KW-0233">DNA recombination</keyword>
<reference evidence="2 3" key="1">
    <citation type="submission" date="2013-03" db="EMBL/GenBank/DDBJ databases">
        <title>Salinisphaera dokdonensis CL-ES53 Genome Sequencing.</title>
        <authorList>
            <person name="Li C."/>
            <person name="Lai Q."/>
            <person name="Shao Z."/>
        </authorList>
    </citation>
    <scope>NUCLEOTIDE SEQUENCE [LARGE SCALE GENOMIC DNA]</scope>
    <source>
        <strain evidence="2 3">CL-ES53</strain>
    </source>
</reference>
<sequence length="777" mass="86890">MTAIAAIDQALWGFLEDVADAAAHERFLMLLEEHWPAGLSGQAEEFTRAQRVALEQAVCVDETVLNLEDTAAWLARGIERGNARDRWRIRIPAIPHTLVYRDGRISPAEYQAQVQIDGLIVDFEKFLPRMDASRRNALETTIAMGFCLFDCGWDARVLDAFLAIGPEGVRHIEGRVFLELAVSRGSLGRHWTQHLRIEPTPPFVLLCAAWRQRGFQHFGRGLDAATCLERFRKLAAREGFSNSVPATPGEFFAGLRIWARLRVPPYIVSAMTGEIGYQTMYSQAYRRAVTGRPLESKAGLKPSKQSDGSDATGRIAGGARSFLAGESCNSDAVVRLIRLREALDDSRGPVSARDARRAIRAIDPALAAGPRSSDTIEKALWRWVDGRLSEDRAPQPGTLRGYVNAFAPALIHEFGHHRVDELTRDDWRDVCETVLAVHAPAPDQASALSSRQLHAFHKFLRRVYKVPRIALESLELFSFARSNLVNRNIVPPVEFERLIERMLGSQRWQCPDQLQIQRALIAALAFHVGLRGGEAAHLVLGQLRGRVAPRLEIRKNSYSTPKTSAGWRPLDLSPALPPDTLVALVSHCDWRRARGAGADDPVFVHPDGDPNQPLSEHHAIRRTIRDLRQVTNDPTLGMHHLRHGFANYWALCAHANRDGFDRWLPSAYRTDETARSLAIRIAYLDPAGEGECRSMLYTLARQMGHLSPRTTLGTYIHTVEWTARHFRSGLAQPVTNETVRRLLVRGDIPRIASALRRGDTARLARGFPEDKRYTGSA</sequence>
<evidence type="ECO:0000313" key="3">
    <source>
        <dbReference type="Proteomes" id="UP001460888"/>
    </source>
</evidence>